<protein>
    <recommendedName>
        <fullName evidence="1">FAD dependent oxidoreductase domain-containing protein</fullName>
    </recommendedName>
</protein>
<reference evidence="2 3" key="1">
    <citation type="submission" date="2012-04" db="EMBL/GenBank/DDBJ databases">
        <title>The Genome Sequence of Saprolegnia declina VS20.</title>
        <authorList>
            <consortium name="The Broad Institute Genome Sequencing Platform"/>
            <person name="Russ C."/>
            <person name="Nusbaum C."/>
            <person name="Tyler B."/>
            <person name="van West P."/>
            <person name="Dieguez-Uribeondo J."/>
            <person name="de Bruijn I."/>
            <person name="Tripathy S."/>
            <person name="Jiang R."/>
            <person name="Young S.K."/>
            <person name="Zeng Q."/>
            <person name="Gargeya S."/>
            <person name="Fitzgerald M."/>
            <person name="Haas B."/>
            <person name="Abouelleil A."/>
            <person name="Alvarado L."/>
            <person name="Arachchi H.M."/>
            <person name="Berlin A."/>
            <person name="Chapman S.B."/>
            <person name="Goldberg J."/>
            <person name="Griggs A."/>
            <person name="Gujja S."/>
            <person name="Hansen M."/>
            <person name="Howarth C."/>
            <person name="Imamovic A."/>
            <person name="Larimer J."/>
            <person name="McCowen C."/>
            <person name="Montmayeur A."/>
            <person name="Murphy C."/>
            <person name="Neiman D."/>
            <person name="Pearson M."/>
            <person name="Priest M."/>
            <person name="Roberts A."/>
            <person name="Saif S."/>
            <person name="Shea T."/>
            <person name="Sisk P."/>
            <person name="Sykes S."/>
            <person name="Wortman J."/>
            <person name="Nusbaum C."/>
            <person name="Birren B."/>
        </authorList>
    </citation>
    <scope>NUCLEOTIDE SEQUENCE [LARGE SCALE GENOMIC DNA]</scope>
    <source>
        <strain evidence="2 3">VS20</strain>
    </source>
</reference>
<dbReference type="EMBL" id="JH767161">
    <property type="protein sequence ID" value="EQC32838.1"/>
    <property type="molecule type" value="Genomic_DNA"/>
</dbReference>
<evidence type="ECO:0000313" key="3">
    <source>
        <dbReference type="Proteomes" id="UP000030762"/>
    </source>
</evidence>
<name>T0RKH8_SAPDV</name>
<dbReference type="GeneID" id="19950102"/>
<keyword evidence="3" id="KW-1185">Reference proteome</keyword>
<dbReference type="SUPFAM" id="SSF54373">
    <property type="entry name" value="FAD-linked reductases, C-terminal domain"/>
    <property type="match status" value="1"/>
</dbReference>
<feature type="domain" description="FAD dependent oxidoreductase" evidence="1">
    <location>
        <begin position="5"/>
        <end position="357"/>
    </location>
</feature>
<dbReference type="PANTHER" id="PTHR42720">
    <property type="entry name" value="GLYCEROL-3-PHOSPHATE DEHYDROGENASE"/>
    <property type="match status" value="1"/>
</dbReference>
<evidence type="ECO:0000259" key="1">
    <source>
        <dbReference type="Pfam" id="PF01266"/>
    </source>
</evidence>
<dbReference type="InterPro" id="IPR036188">
    <property type="entry name" value="FAD/NAD-bd_sf"/>
</dbReference>
<dbReference type="eggNOG" id="KOG2665">
    <property type="taxonomic scope" value="Eukaryota"/>
</dbReference>
<dbReference type="InterPro" id="IPR052745">
    <property type="entry name" value="G3P_Oxidase/Oxidoreductase"/>
</dbReference>
<organism evidence="2 3">
    <name type="scientific">Saprolegnia diclina (strain VS20)</name>
    <dbReference type="NCBI Taxonomy" id="1156394"/>
    <lineage>
        <taxon>Eukaryota</taxon>
        <taxon>Sar</taxon>
        <taxon>Stramenopiles</taxon>
        <taxon>Oomycota</taxon>
        <taxon>Saprolegniomycetes</taxon>
        <taxon>Saprolegniales</taxon>
        <taxon>Saprolegniaceae</taxon>
        <taxon>Saprolegnia</taxon>
    </lineage>
</organism>
<dbReference type="RefSeq" id="XP_008613524.1">
    <property type="nucleotide sequence ID" value="XM_008615302.1"/>
</dbReference>
<evidence type="ECO:0000313" key="2">
    <source>
        <dbReference type="EMBL" id="EQC32838.1"/>
    </source>
</evidence>
<dbReference type="PANTHER" id="PTHR42720:SF1">
    <property type="entry name" value="GLYCEROL 3-PHOSPHATE OXIDASE"/>
    <property type="match status" value="1"/>
</dbReference>
<dbReference type="InParanoid" id="T0RKH8"/>
<gene>
    <name evidence="2" type="ORF">SDRG_09375</name>
</gene>
<dbReference type="OMA" id="DARCVIN"/>
<dbReference type="AlphaFoldDB" id="T0RKH8"/>
<dbReference type="Pfam" id="PF01266">
    <property type="entry name" value="DAO"/>
    <property type="match status" value="1"/>
</dbReference>
<dbReference type="VEuPathDB" id="FungiDB:SDRG_09375"/>
<accession>T0RKH8</accession>
<sequence length="427" mass="45204">MAIVDVVVVGGGVVGTAIFRELCLRGYDVALLEKNAYLAQGASSGNSGIACTGYDAPVGSIEQACIRRGIQRNAAVHAELGLPSNPCGSLVVAWTPDELAKLPAIVALNHDLGDTDVTILDADALYALEPALAAGALGAVRVPGEVVVEPWLIPMAYALHGLVNGGSIRTNHCVASGAFSPSTHTWTLHCTNGATVDARCVINCAGNYGDVVEAIHTPDAVPFAIRPRKGQFVVFGGPNVPSLGHVLQPVPTHRTKGVFVFQSVYHQIIVGPTAEDQEAREHPTTDPLTLARLADFGERIVPGLAATPIVGSYAGLRPATQHRDYQLSLHVPKRWITVAGIRSTGVTASLGIAERVACDFVPQLPGLAPRPLKKPVGFRLPPIATLAAAMHPTDFTLELHGMTWRVDHAITRYGWHALHHDTPVPRL</sequence>
<dbReference type="STRING" id="1156394.T0RKH8"/>
<dbReference type="InterPro" id="IPR006076">
    <property type="entry name" value="FAD-dep_OxRdtase"/>
</dbReference>
<dbReference type="Gene3D" id="3.50.50.60">
    <property type="entry name" value="FAD/NAD(P)-binding domain"/>
    <property type="match status" value="1"/>
</dbReference>
<proteinExistence type="predicted"/>
<dbReference type="OrthoDB" id="498204at2759"/>
<dbReference type="Proteomes" id="UP000030762">
    <property type="component" value="Unassembled WGS sequence"/>
</dbReference>
<dbReference type="Gene3D" id="3.30.9.10">
    <property type="entry name" value="D-Amino Acid Oxidase, subunit A, domain 2"/>
    <property type="match status" value="1"/>
</dbReference>
<dbReference type="SUPFAM" id="SSF51905">
    <property type="entry name" value="FAD/NAD(P)-binding domain"/>
    <property type="match status" value="1"/>
</dbReference>